<gene>
    <name evidence="2" type="ORF">DWE98_13585</name>
</gene>
<dbReference type="SMART" id="SM00460">
    <property type="entry name" value="TGc"/>
    <property type="match status" value="1"/>
</dbReference>
<evidence type="ECO:0000259" key="1">
    <source>
        <dbReference type="SMART" id="SM00460"/>
    </source>
</evidence>
<dbReference type="PANTHER" id="PTHR33490:SF3">
    <property type="entry name" value="CONSERVED INTEGRAL MEMBRANE PROTEIN"/>
    <property type="match status" value="1"/>
</dbReference>
<evidence type="ECO:0000313" key="2">
    <source>
        <dbReference type="EMBL" id="RDJ24701.1"/>
    </source>
</evidence>
<protein>
    <submittedName>
        <fullName evidence="2">Transglutaminase domain-containing protein</fullName>
    </submittedName>
</protein>
<sequence length="221" mass="24234">MQDSHRILFTSPAEFVDSDHSSVIAEAKLLTSGISDPIEQARILYEAVRDGIRYDPYGDYLDPGTYRASAVLAAGTGYCVGKAALYAAFCRVLGIPARVGLADVRNHLATPRLLEAVGTDVFAYHGYTEIYLGERWLKASPTFNETLCEKLGVAPLPFDGKSDALLQSYDGQGRTFMAYLADHGAFFDVPAKFLIREMSRLYPKLCIPGGLRGSMEKEALH</sequence>
<dbReference type="Gene3D" id="3.10.620.30">
    <property type="match status" value="1"/>
</dbReference>
<dbReference type="Pfam" id="PF01841">
    <property type="entry name" value="Transglut_core"/>
    <property type="match status" value="1"/>
</dbReference>
<feature type="domain" description="Transglutaminase-like" evidence="1">
    <location>
        <begin position="71"/>
        <end position="143"/>
    </location>
</feature>
<proteinExistence type="predicted"/>
<dbReference type="Proteomes" id="UP000255207">
    <property type="component" value="Unassembled WGS sequence"/>
</dbReference>
<dbReference type="InterPro" id="IPR002931">
    <property type="entry name" value="Transglutaminase-like"/>
</dbReference>
<dbReference type="AlphaFoldDB" id="A0A370L609"/>
<dbReference type="SUPFAM" id="SSF54001">
    <property type="entry name" value="Cysteine proteinases"/>
    <property type="match status" value="1"/>
</dbReference>
<reference evidence="3" key="1">
    <citation type="submission" date="2018-07" db="EMBL/GenBank/DDBJ databases">
        <authorList>
            <person name="Safronova V.I."/>
            <person name="Chirak E.R."/>
            <person name="Sazanova A.L."/>
        </authorList>
    </citation>
    <scope>NUCLEOTIDE SEQUENCE [LARGE SCALE GENOMIC DNA]</scope>
    <source>
        <strain evidence="3">RCAM04685</strain>
    </source>
</reference>
<name>A0A370L609_9HYPH</name>
<organism evidence="2 3">
    <name type="scientific">Bosea caraganae</name>
    <dbReference type="NCBI Taxonomy" id="2763117"/>
    <lineage>
        <taxon>Bacteria</taxon>
        <taxon>Pseudomonadati</taxon>
        <taxon>Pseudomonadota</taxon>
        <taxon>Alphaproteobacteria</taxon>
        <taxon>Hyphomicrobiales</taxon>
        <taxon>Boseaceae</taxon>
        <taxon>Bosea</taxon>
    </lineage>
</organism>
<dbReference type="OrthoDB" id="4697328at2"/>
<evidence type="ECO:0000313" key="3">
    <source>
        <dbReference type="Proteomes" id="UP000255207"/>
    </source>
</evidence>
<comment type="caution">
    <text evidence="2">The sequence shown here is derived from an EMBL/GenBank/DDBJ whole genome shotgun (WGS) entry which is preliminary data.</text>
</comment>
<dbReference type="RefSeq" id="WP_114829797.1">
    <property type="nucleotide sequence ID" value="NZ_QQTO01000033.1"/>
</dbReference>
<dbReference type="InterPro" id="IPR038765">
    <property type="entry name" value="Papain-like_cys_pep_sf"/>
</dbReference>
<dbReference type="EMBL" id="QQTP01000006">
    <property type="protein sequence ID" value="RDJ24701.1"/>
    <property type="molecule type" value="Genomic_DNA"/>
</dbReference>
<keyword evidence="3" id="KW-1185">Reference proteome</keyword>
<dbReference type="PANTHER" id="PTHR33490">
    <property type="entry name" value="BLR5614 PROTEIN-RELATED"/>
    <property type="match status" value="1"/>
</dbReference>
<accession>A0A370L609</accession>